<feature type="non-terminal residue" evidence="7">
    <location>
        <position position="1"/>
    </location>
</feature>
<comment type="similarity">
    <text evidence="2">Belongs to the CD36 family.</text>
</comment>
<evidence type="ECO:0000256" key="3">
    <source>
        <dbReference type="ARBA" id="ARBA00022692"/>
    </source>
</evidence>
<dbReference type="Pfam" id="PF01130">
    <property type="entry name" value="CD36"/>
    <property type="match status" value="1"/>
</dbReference>
<dbReference type="InterPro" id="IPR002159">
    <property type="entry name" value="CD36_fam"/>
</dbReference>
<sequence>NLQLTQNRDQSLSFSAFMMANPPIENVMRFFFFNISNPDEIIYNGEKPRLIETQSYAVM</sequence>
<keyword evidence="4" id="KW-1133">Transmembrane helix</keyword>
<comment type="subcellular location">
    <subcellularLocation>
        <location evidence="1">Membrane</location>
    </subcellularLocation>
</comment>
<evidence type="ECO:0000313" key="7">
    <source>
        <dbReference type="EMBL" id="PIO54854.1"/>
    </source>
</evidence>
<evidence type="ECO:0000256" key="1">
    <source>
        <dbReference type="ARBA" id="ARBA00004370"/>
    </source>
</evidence>
<name>A0A2G9TA96_TELCI</name>
<keyword evidence="8" id="KW-1185">Reference proteome</keyword>
<dbReference type="GO" id="GO:0016020">
    <property type="term" value="C:membrane"/>
    <property type="evidence" value="ECO:0007669"/>
    <property type="project" value="UniProtKB-SubCell"/>
</dbReference>
<evidence type="ECO:0000313" key="8">
    <source>
        <dbReference type="Proteomes" id="UP000230423"/>
    </source>
</evidence>
<organism evidence="7 8">
    <name type="scientific">Teladorsagia circumcincta</name>
    <name type="common">Brown stomach worm</name>
    <name type="synonym">Ostertagia circumcincta</name>
    <dbReference type="NCBI Taxonomy" id="45464"/>
    <lineage>
        <taxon>Eukaryota</taxon>
        <taxon>Metazoa</taxon>
        <taxon>Ecdysozoa</taxon>
        <taxon>Nematoda</taxon>
        <taxon>Chromadorea</taxon>
        <taxon>Rhabditida</taxon>
        <taxon>Rhabditina</taxon>
        <taxon>Rhabditomorpha</taxon>
        <taxon>Strongyloidea</taxon>
        <taxon>Trichostrongylidae</taxon>
        <taxon>Teladorsagia</taxon>
    </lineage>
</organism>
<dbReference type="Proteomes" id="UP000230423">
    <property type="component" value="Unassembled WGS sequence"/>
</dbReference>
<keyword evidence="6" id="KW-0325">Glycoprotein</keyword>
<dbReference type="AlphaFoldDB" id="A0A2G9TA96"/>
<dbReference type="EMBL" id="KZ391717">
    <property type="protein sequence ID" value="PIO54854.1"/>
    <property type="molecule type" value="Genomic_DNA"/>
</dbReference>
<accession>A0A2G9TA96</accession>
<dbReference type="OrthoDB" id="18585at2759"/>
<protein>
    <submittedName>
        <fullName evidence="7">Uncharacterized protein</fullName>
    </submittedName>
</protein>
<gene>
    <name evidence="7" type="ORF">TELCIR_23771</name>
</gene>
<evidence type="ECO:0000256" key="2">
    <source>
        <dbReference type="ARBA" id="ARBA00010532"/>
    </source>
</evidence>
<evidence type="ECO:0000256" key="4">
    <source>
        <dbReference type="ARBA" id="ARBA00022989"/>
    </source>
</evidence>
<evidence type="ECO:0000256" key="6">
    <source>
        <dbReference type="ARBA" id="ARBA00023180"/>
    </source>
</evidence>
<reference evidence="7 8" key="1">
    <citation type="submission" date="2015-09" db="EMBL/GenBank/DDBJ databases">
        <title>Draft genome of the parasitic nematode Teladorsagia circumcincta isolate WARC Sus (inbred).</title>
        <authorList>
            <person name="Mitreva M."/>
        </authorList>
    </citation>
    <scope>NUCLEOTIDE SEQUENCE [LARGE SCALE GENOMIC DNA]</scope>
    <source>
        <strain evidence="7 8">S</strain>
    </source>
</reference>
<keyword evidence="3" id="KW-0812">Transmembrane</keyword>
<proteinExistence type="inferred from homology"/>
<evidence type="ECO:0000256" key="5">
    <source>
        <dbReference type="ARBA" id="ARBA00023136"/>
    </source>
</evidence>
<keyword evidence="5" id="KW-0472">Membrane</keyword>